<organism evidence="1 2">
    <name type="scientific">Dactylosporangium darangshiense</name>
    <dbReference type="NCBI Taxonomy" id="579108"/>
    <lineage>
        <taxon>Bacteria</taxon>
        <taxon>Bacillati</taxon>
        <taxon>Actinomycetota</taxon>
        <taxon>Actinomycetes</taxon>
        <taxon>Micromonosporales</taxon>
        <taxon>Micromonosporaceae</taxon>
        <taxon>Dactylosporangium</taxon>
    </lineage>
</organism>
<evidence type="ECO:0000313" key="2">
    <source>
        <dbReference type="Proteomes" id="UP001500620"/>
    </source>
</evidence>
<accession>A0ABP8DWJ7</accession>
<name>A0ABP8DWJ7_9ACTN</name>
<dbReference type="Gene3D" id="1.20.120.450">
    <property type="entry name" value="dinb family like domain"/>
    <property type="match status" value="1"/>
</dbReference>
<reference evidence="2" key="1">
    <citation type="journal article" date="2019" name="Int. J. Syst. Evol. Microbiol.">
        <title>The Global Catalogue of Microorganisms (GCM) 10K type strain sequencing project: providing services to taxonomists for standard genome sequencing and annotation.</title>
        <authorList>
            <consortium name="The Broad Institute Genomics Platform"/>
            <consortium name="The Broad Institute Genome Sequencing Center for Infectious Disease"/>
            <person name="Wu L."/>
            <person name="Ma J."/>
        </authorList>
    </citation>
    <scope>NUCLEOTIDE SEQUENCE [LARGE SCALE GENOMIC DNA]</scope>
    <source>
        <strain evidence="2">JCM 17441</strain>
    </source>
</reference>
<protein>
    <recommendedName>
        <fullName evidence="3">Mycothiol-dependent maleylpyruvate isomerase metal-binding domain-containing protein</fullName>
    </recommendedName>
</protein>
<dbReference type="EMBL" id="BAABAT010000206">
    <property type="protein sequence ID" value="GAA4264385.1"/>
    <property type="molecule type" value="Genomic_DNA"/>
</dbReference>
<keyword evidence="2" id="KW-1185">Reference proteome</keyword>
<gene>
    <name evidence="1" type="ORF">GCM10022255_117560</name>
</gene>
<dbReference type="SUPFAM" id="SSF109854">
    <property type="entry name" value="DinB/YfiT-like putative metalloenzymes"/>
    <property type="match status" value="1"/>
</dbReference>
<sequence length="123" mass="13023">MITDVPDAELASTYATLVASIREAWSPLAAADKVVAPWGPCTALDAARGFTVETITHGWDLAVATGQPSDAPNGIADRCLSYAVAVIPDRLRGVMYDAPVIGGKTSSTTEQLAHLLGHKRHRR</sequence>
<proteinExistence type="predicted"/>
<evidence type="ECO:0008006" key="3">
    <source>
        <dbReference type="Google" id="ProtNLM"/>
    </source>
</evidence>
<dbReference type="InterPro" id="IPR034660">
    <property type="entry name" value="DinB/YfiT-like"/>
</dbReference>
<comment type="caution">
    <text evidence="1">The sequence shown here is derived from an EMBL/GenBank/DDBJ whole genome shotgun (WGS) entry which is preliminary data.</text>
</comment>
<evidence type="ECO:0000313" key="1">
    <source>
        <dbReference type="EMBL" id="GAA4264385.1"/>
    </source>
</evidence>
<dbReference type="Proteomes" id="UP001500620">
    <property type="component" value="Unassembled WGS sequence"/>
</dbReference>